<sequence length="128" mass="14152">MTRPGLEALLLECATMGVAVDWARLPQGLAGCYHHGARTIVLDHRLEEWQAVPVLMHETAHAAAGHDGHQARWVEARIDRAVATTLIDTASYRRAEALAGPHLGALAMELEVPIWVIQAYRTTLRTMR</sequence>
<gene>
    <name evidence="1" type="ORF">NCTC11535_00746</name>
    <name evidence="2" type="ORF">NCTC11535_01451</name>
</gene>
<evidence type="ECO:0000313" key="1">
    <source>
        <dbReference type="EMBL" id="SPT53088.1"/>
    </source>
</evidence>
<dbReference type="EMBL" id="UAPQ01000008">
    <property type="protein sequence ID" value="SPT53768.1"/>
    <property type="molecule type" value="Genomic_DNA"/>
</dbReference>
<dbReference type="RefSeq" id="WP_111836075.1">
    <property type="nucleotide sequence ID" value="NZ_UAPQ01000004.1"/>
</dbReference>
<evidence type="ECO:0000313" key="2">
    <source>
        <dbReference type="EMBL" id="SPT53768.1"/>
    </source>
</evidence>
<organism evidence="1 3">
    <name type="scientific">Actinomyces bovis</name>
    <dbReference type="NCBI Taxonomy" id="1658"/>
    <lineage>
        <taxon>Bacteria</taxon>
        <taxon>Bacillati</taxon>
        <taxon>Actinomycetota</taxon>
        <taxon>Actinomycetes</taxon>
        <taxon>Actinomycetales</taxon>
        <taxon>Actinomycetaceae</taxon>
        <taxon>Actinomyces</taxon>
    </lineage>
</organism>
<evidence type="ECO:0008006" key="4">
    <source>
        <dbReference type="Google" id="ProtNLM"/>
    </source>
</evidence>
<dbReference type="EMBL" id="UAPQ01000004">
    <property type="protein sequence ID" value="SPT53088.1"/>
    <property type="molecule type" value="Genomic_DNA"/>
</dbReference>
<comment type="caution">
    <text evidence="1">The sequence shown here is derived from an EMBL/GenBank/DDBJ whole genome shotgun (WGS) entry which is preliminary data.</text>
</comment>
<protein>
    <recommendedName>
        <fullName evidence="4">IrrE N-terminal-like domain-containing protein</fullName>
    </recommendedName>
</protein>
<name>A0ABY1VLW2_9ACTO</name>
<evidence type="ECO:0000313" key="3">
    <source>
        <dbReference type="Proteomes" id="UP000250006"/>
    </source>
</evidence>
<reference evidence="1 3" key="1">
    <citation type="submission" date="2018-06" db="EMBL/GenBank/DDBJ databases">
        <authorList>
            <consortium name="Pathogen Informatics"/>
            <person name="Doyle S."/>
        </authorList>
    </citation>
    <scope>NUCLEOTIDE SEQUENCE [LARGE SCALE GENOMIC DNA]</scope>
    <source>
        <strain evidence="1 3">NCTC11535</strain>
    </source>
</reference>
<proteinExistence type="predicted"/>
<dbReference type="Proteomes" id="UP000250006">
    <property type="component" value="Unassembled WGS sequence"/>
</dbReference>
<accession>A0ABY1VLW2</accession>
<keyword evidence="3" id="KW-1185">Reference proteome</keyword>